<keyword evidence="1" id="KW-0479">Metal-binding</keyword>
<feature type="compositionally biased region" description="Polar residues" evidence="5">
    <location>
        <begin position="393"/>
        <end position="417"/>
    </location>
</feature>
<dbReference type="AlphaFoldDB" id="A0A2T0FHP4"/>
<evidence type="ECO:0000313" key="8">
    <source>
        <dbReference type="Proteomes" id="UP000238350"/>
    </source>
</evidence>
<dbReference type="Gene3D" id="3.30.40.10">
    <property type="entry name" value="Zinc/RING finger domain, C3HC4 (zinc finger)"/>
    <property type="match status" value="1"/>
</dbReference>
<feature type="region of interest" description="Disordered" evidence="5">
    <location>
        <begin position="384"/>
        <end position="431"/>
    </location>
</feature>
<dbReference type="STRING" id="45607.A0A2T0FHP4"/>
<feature type="domain" description="RING-type" evidence="6">
    <location>
        <begin position="113"/>
        <end position="194"/>
    </location>
</feature>
<feature type="compositionally biased region" description="Basic and acidic residues" evidence="5">
    <location>
        <begin position="1"/>
        <end position="20"/>
    </location>
</feature>
<dbReference type="GO" id="GO:0008270">
    <property type="term" value="F:zinc ion binding"/>
    <property type="evidence" value="ECO:0007669"/>
    <property type="project" value="UniProtKB-KW"/>
</dbReference>
<evidence type="ECO:0000256" key="2">
    <source>
        <dbReference type="ARBA" id="ARBA00022771"/>
    </source>
</evidence>
<gene>
    <name evidence="7" type="ORF">B9G98_02143</name>
</gene>
<dbReference type="OrthoDB" id="8062037at2759"/>
<keyword evidence="3" id="KW-0862">Zinc</keyword>
<dbReference type="InterPro" id="IPR013083">
    <property type="entry name" value="Znf_RING/FYVE/PHD"/>
</dbReference>
<evidence type="ECO:0000259" key="6">
    <source>
        <dbReference type="PROSITE" id="PS50089"/>
    </source>
</evidence>
<comment type="caution">
    <text evidence="7">The sequence shown here is derived from an EMBL/GenBank/DDBJ whole genome shotgun (WGS) entry which is preliminary data.</text>
</comment>
<feature type="compositionally biased region" description="Pro residues" evidence="5">
    <location>
        <begin position="315"/>
        <end position="324"/>
    </location>
</feature>
<evidence type="ECO:0000256" key="1">
    <source>
        <dbReference type="ARBA" id="ARBA00022723"/>
    </source>
</evidence>
<protein>
    <recommendedName>
        <fullName evidence="6">RING-type domain-containing protein</fullName>
    </recommendedName>
</protein>
<evidence type="ECO:0000256" key="5">
    <source>
        <dbReference type="SAM" id="MobiDB-lite"/>
    </source>
</evidence>
<evidence type="ECO:0000313" key="7">
    <source>
        <dbReference type="EMBL" id="PRT54523.1"/>
    </source>
</evidence>
<feature type="region of interest" description="Disordered" evidence="5">
    <location>
        <begin position="1"/>
        <end position="53"/>
    </location>
</feature>
<dbReference type="PROSITE" id="PS50089">
    <property type="entry name" value="ZF_RING_2"/>
    <property type="match status" value="1"/>
</dbReference>
<feature type="region of interest" description="Disordered" evidence="5">
    <location>
        <begin position="234"/>
        <end position="254"/>
    </location>
</feature>
<feature type="region of interest" description="Disordered" evidence="5">
    <location>
        <begin position="295"/>
        <end position="358"/>
    </location>
</feature>
<evidence type="ECO:0000256" key="4">
    <source>
        <dbReference type="PROSITE-ProRule" id="PRU00175"/>
    </source>
</evidence>
<dbReference type="RefSeq" id="XP_024664468.1">
    <property type="nucleotide sequence ID" value="XM_024808700.1"/>
</dbReference>
<evidence type="ECO:0000256" key="3">
    <source>
        <dbReference type="ARBA" id="ARBA00022833"/>
    </source>
</evidence>
<dbReference type="Proteomes" id="UP000238350">
    <property type="component" value="Unassembled WGS sequence"/>
</dbReference>
<dbReference type="SUPFAM" id="SSF57850">
    <property type="entry name" value="RING/U-box"/>
    <property type="match status" value="1"/>
</dbReference>
<proteinExistence type="predicted"/>
<dbReference type="GeneID" id="36515891"/>
<dbReference type="SMART" id="SM00184">
    <property type="entry name" value="RING"/>
    <property type="match status" value="1"/>
</dbReference>
<keyword evidence="8" id="KW-1185">Reference proteome</keyword>
<name>A0A2T0FHP4_9ASCO</name>
<organism evidence="7 8">
    <name type="scientific">Wickerhamiella sorbophila</name>
    <dbReference type="NCBI Taxonomy" id="45607"/>
    <lineage>
        <taxon>Eukaryota</taxon>
        <taxon>Fungi</taxon>
        <taxon>Dikarya</taxon>
        <taxon>Ascomycota</taxon>
        <taxon>Saccharomycotina</taxon>
        <taxon>Dipodascomycetes</taxon>
        <taxon>Dipodascales</taxon>
        <taxon>Trichomonascaceae</taxon>
        <taxon>Wickerhamiella</taxon>
    </lineage>
</organism>
<dbReference type="EMBL" id="NDIQ01000021">
    <property type="protein sequence ID" value="PRT54523.1"/>
    <property type="molecule type" value="Genomic_DNA"/>
</dbReference>
<sequence>MDRPPDDPQRGSERIPREPQIRPAQDSTPTESDENPRRQTAEAVPEEPDMNSDFLAFTPRTFELHIGDGSEVIDLLRLLVGLPPQASQKPSARALGLLKPVDLASIPEEEMHCNVCYDPFEPVNTKAVGGYTAAIELDQATPEAERSSLTFDKWYESDDKDNDHYALQMPCGHIFGRGCLLTWLDTSPTCPLCRSKLETEFEFQHGSSGGPEFLRTENGFNSDRPPHFWVRATDLSEQNSPAPEGEGERSDSPRPMVVHFISNIPTAASEQQSPQSIRRFQRMVMQRAVREAFGNAVPGTAMRPPEETTQAPEPVFGPSPPPTNPVSGPEPAQRPAPSEQRPQPNRAGADPERPTWRLSPWLDRGLVGFYAFYQHILPHVTGVIPTSGDDEPTPTSASSAGEDSEPATPQSESSQRRGPQRHNLRRNHPYR</sequence>
<dbReference type="InterPro" id="IPR001841">
    <property type="entry name" value="Znf_RING"/>
</dbReference>
<keyword evidence="2 4" id="KW-0863">Zinc-finger</keyword>
<accession>A0A2T0FHP4</accession>
<feature type="compositionally biased region" description="Basic residues" evidence="5">
    <location>
        <begin position="418"/>
        <end position="431"/>
    </location>
</feature>
<reference evidence="7 8" key="1">
    <citation type="submission" date="2017-04" db="EMBL/GenBank/DDBJ databases">
        <title>Genome sequencing of [Candida] sorbophila.</title>
        <authorList>
            <person name="Ahn J.O."/>
        </authorList>
    </citation>
    <scope>NUCLEOTIDE SEQUENCE [LARGE SCALE GENOMIC DNA]</scope>
    <source>
        <strain evidence="7 8">DS02</strain>
    </source>
</reference>
<dbReference type="Pfam" id="PF13639">
    <property type="entry name" value="zf-RING_2"/>
    <property type="match status" value="1"/>
</dbReference>
<dbReference type="PANTHER" id="PTHR15710">
    <property type="entry name" value="E3 UBIQUITIN-PROTEIN LIGASE PRAJA"/>
    <property type="match status" value="1"/>
</dbReference>